<reference evidence="2 3" key="2">
    <citation type="journal article" date="2021" name="Genomics">
        <title>High-quality reference genome for Clonorchis sinensis.</title>
        <authorList>
            <person name="Young N.D."/>
            <person name="Stroehlein A.J."/>
            <person name="Kinkar L."/>
            <person name="Wang T."/>
            <person name="Sohn W.M."/>
            <person name="Chang B.C.H."/>
            <person name="Kaur P."/>
            <person name="Weisz D."/>
            <person name="Dudchenko O."/>
            <person name="Aiden E.L."/>
            <person name="Korhonen P.K."/>
            <person name="Gasser R.B."/>
        </authorList>
    </citation>
    <scope>NUCLEOTIDE SEQUENCE [LARGE SCALE GENOMIC DNA]</scope>
    <source>
        <strain evidence="2">Cs-k2</strain>
    </source>
</reference>
<name>A0A8T1MKA5_CLOSI</name>
<dbReference type="Proteomes" id="UP000286415">
    <property type="component" value="Unassembled WGS sequence"/>
</dbReference>
<dbReference type="AlphaFoldDB" id="A0A8T1MKA5"/>
<feature type="region of interest" description="Disordered" evidence="1">
    <location>
        <begin position="72"/>
        <end position="91"/>
    </location>
</feature>
<evidence type="ECO:0000313" key="3">
    <source>
        <dbReference type="Proteomes" id="UP000286415"/>
    </source>
</evidence>
<dbReference type="OrthoDB" id="6251906at2759"/>
<organism evidence="2 3">
    <name type="scientific">Clonorchis sinensis</name>
    <name type="common">Chinese liver fluke</name>
    <dbReference type="NCBI Taxonomy" id="79923"/>
    <lineage>
        <taxon>Eukaryota</taxon>
        <taxon>Metazoa</taxon>
        <taxon>Spiralia</taxon>
        <taxon>Lophotrochozoa</taxon>
        <taxon>Platyhelminthes</taxon>
        <taxon>Trematoda</taxon>
        <taxon>Digenea</taxon>
        <taxon>Opisthorchiida</taxon>
        <taxon>Opisthorchiata</taxon>
        <taxon>Opisthorchiidae</taxon>
        <taxon>Clonorchis</taxon>
    </lineage>
</organism>
<reference evidence="2 3" key="1">
    <citation type="journal article" date="2018" name="Biotechnol. Adv.">
        <title>Improved genomic resources and new bioinformatic workflow for the carcinogenic parasite Clonorchis sinensis: Biotechnological implications.</title>
        <authorList>
            <person name="Wang D."/>
            <person name="Korhonen P.K."/>
            <person name="Gasser R.B."/>
            <person name="Young N.D."/>
        </authorList>
    </citation>
    <scope>NUCLEOTIDE SEQUENCE [LARGE SCALE GENOMIC DNA]</scope>
    <source>
        <strain evidence="2">Cs-k2</strain>
    </source>
</reference>
<protein>
    <submittedName>
        <fullName evidence="2">Uncharacterized protein</fullName>
    </submittedName>
</protein>
<sequence length="150" mass="16559">MLATQSDVPLSSLAETADKVHGCFSYRLIASTSQPHTQSSDNPVVARLDRMQTQIDQLVATVNRVVTTLKRTTVSHKSRSVSREPRSPSRNPSRFCYYHTKFKDKALCCIPPCAYASPDQGNSLASHLVVFATLHIGPPERDFSSTPVQN</sequence>
<proteinExistence type="predicted"/>
<evidence type="ECO:0000313" key="2">
    <source>
        <dbReference type="EMBL" id="KAG5449817.1"/>
    </source>
</evidence>
<accession>A0A8T1MKA5</accession>
<gene>
    <name evidence="2" type="ORF">CSKR_201051</name>
</gene>
<evidence type="ECO:0000256" key="1">
    <source>
        <dbReference type="SAM" id="MobiDB-lite"/>
    </source>
</evidence>
<keyword evidence="3" id="KW-1185">Reference proteome</keyword>
<dbReference type="EMBL" id="NIRI02000042">
    <property type="protein sequence ID" value="KAG5449817.1"/>
    <property type="molecule type" value="Genomic_DNA"/>
</dbReference>
<comment type="caution">
    <text evidence="2">The sequence shown here is derived from an EMBL/GenBank/DDBJ whole genome shotgun (WGS) entry which is preliminary data.</text>
</comment>